<dbReference type="PANTHER" id="PTHR28092:SF1">
    <property type="entry name" value="FACTOR-INDUCED GENE 1 PROTEIN"/>
    <property type="match status" value="1"/>
</dbReference>
<name>M3JTM8_CANMX</name>
<proteinExistence type="predicted"/>
<reference evidence="2 3" key="1">
    <citation type="submission" date="2013-02" db="EMBL/GenBank/DDBJ databases">
        <title>Genome sequence of Candida maltosa Xu316, a potential industrial strain for xylitol and ethanol production.</title>
        <authorList>
            <person name="Yu J."/>
            <person name="Wang Q."/>
            <person name="Geng X."/>
            <person name="Bao W."/>
            <person name="He P."/>
            <person name="Cai J."/>
        </authorList>
    </citation>
    <scope>NUCLEOTIDE SEQUENCE [LARGE SCALE GENOMIC DNA]</scope>
    <source>
        <strain evidence="3">Xu316</strain>
    </source>
</reference>
<sequence>MPLISKFSIFITVIIQFIATVLLSFLLLGCIDTSSNFSNVYLIDYKFNSTSLLYNHLSSSSNSSIHSTTLDDLSVRIGYMGVCLHHGEDLACTSYSALETFQDYSISMLSANLDLVQLAESFSSICHPRMLLSTIVLTLVSLVFLCYCIIPIVPGKFLVKKINAVVTFLNIMLWGLGSMLERQAVATSMVMMEESSFQLLSVSKGGRAEAITWTAFSFLLVVFLSMCFACWTEFKYRKATQPSTSNQTEKV</sequence>
<dbReference type="OMA" id="YFGICVN"/>
<evidence type="ECO:0000256" key="1">
    <source>
        <dbReference type="SAM" id="Phobius"/>
    </source>
</evidence>
<organism evidence="2 3">
    <name type="scientific">Candida maltosa (strain Xu316)</name>
    <name type="common">Yeast</name>
    <dbReference type="NCBI Taxonomy" id="1245528"/>
    <lineage>
        <taxon>Eukaryota</taxon>
        <taxon>Fungi</taxon>
        <taxon>Dikarya</taxon>
        <taxon>Ascomycota</taxon>
        <taxon>Saccharomycotina</taxon>
        <taxon>Pichiomycetes</taxon>
        <taxon>Debaryomycetaceae</taxon>
        <taxon>Candida/Lodderomyces clade</taxon>
        <taxon>Candida</taxon>
    </lineage>
</organism>
<dbReference type="Proteomes" id="UP000011777">
    <property type="component" value="Unassembled WGS sequence"/>
</dbReference>
<dbReference type="InterPro" id="IPR033481">
    <property type="entry name" value="Dni1/Fig1"/>
</dbReference>
<feature type="transmembrane region" description="Helical" evidence="1">
    <location>
        <begin position="130"/>
        <end position="150"/>
    </location>
</feature>
<dbReference type="PANTHER" id="PTHR28092">
    <property type="entry name" value="FACTOR-INDUCED GENE 1 PROTEIN"/>
    <property type="match status" value="1"/>
</dbReference>
<dbReference type="eggNOG" id="ENOG502QUDU">
    <property type="taxonomic scope" value="Eukaryota"/>
</dbReference>
<feature type="transmembrane region" description="Helical" evidence="1">
    <location>
        <begin position="162"/>
        <end position="180"/>
    </location>
</feature>
<dbReference type="EMBL" id="AOGT01002357">
    <property type="protein sequence ID" value="EMG45704.1"/>
    <property type="molecule type" value="Genomic_DNA"/>
</dbReference>
<keyword evidence="1" id="KW-0472">Membrane</keyword>
<comment type="caution">
    <text evidence="2">The sequence shown here is derived from an EMBL/GenBank/DDBJ whole genome shotgun (WGS) entry which is preliminary data.</text>
</comment>
<keyword evidence="1" id="KW-1133">Transmembrane helix</keyword>
<dbReference type="OrthoDB" id="4089394at2759"/>
<keyword evidence="3" id="KW-1185">Reference proteome</keyword>
<feature type="transmembrane region" description="Helical" evidence="1">
    <location>
        <begin position="7"/>
        <end position="28"/>
    </location>
</feature>
<accession>M3JTM8</accession>
<dbReference type="GO" id="GO:0043332">
    <property type="term" value="C:mating projection tip"/>
    <property type="evidence" value="ECO:0007669"/>
    <property type="project" value="TreeGrafter"/>
</dbReference>
<dbReference type="Pfam" id="PF12351">
    <property type="entry name" value="Fig1"/>
    <property type="match status" value="1"/>
</dbReference>
<dbReference type="GO" id="GO:0000747">
    <property type="term" value="P:conjugation with cellular fusion"/>
    <property type="evidence" value="ECO:0007669"/>
    <property type="project" value="TreeGrafter"/>
</dbReference>
<evidence type="ECO:0000313" key="2">
    <source>
        <dbReference type="EMBL" id="EMG45704.1"/>
    </source>
</evidence>
<dbReference type="GO" id="GO:0016020">
    <property type="term" value="C:membrane"/>
    <property type="evidence" value="ECO:0007669"/>
    <property type="project" value="InterPro"/>
</dbReference>
<gene>
    <name evidence="2" type="ORF">G210_4089</name>
</gene>
<dbReference type="STRING" id="1245528.M3JTM8"/>
<dbReference type="HOGENOM" id="CLU_075335_1_0_1"/>
<evidence type="ECO:0008006" key="4">
    <source>
        <dbReference type="Google" id="ProtNLM"/>
    </source>
</evidence>
<evidence type="ECO:0000313" key="3">
    <source>
        <dbReference type="Proteomes" id="UP000011777"/>
    </source>
</evidence>
<dbReference type="AlphaFoldDB" id="M3JTM8"/>
<dbReference type="PROSITE" id="PS51257">
    <property type="entry name" value="PROKAR_LIPOPROTEIN"/>
    <property type="match status" value="1"/>
</dbReference>
<keyword evidence="1" id="KW-0812">Transmembrane</keyword>
<feature type="transmembrane region" description="Helical" evidence="1">
    <location>
        <begin position="210"/>
        <end position="231"/>
    </location>
</feature>
<protein>
    <recommendedName>
        <fullName evidence="4">Factor-induced gene 1 protein</fullName>
    </recommendedName>
</protein>